<dbReference type="InParanoid" id="A0A2S8SPH7"/>
<comment type="caution">
    <text evidence="2">The sequence shown here is derived from an EMBL/GenBank/DDBJ whole genome shotgun (WGS) entry which is preliminary data.</text>
</comment>
<keyword evidence="3" id="KW-1185">Reference proteome</keyword>
<evidence type="ECO:0000313" key="2">
    <source>
        <dbReference type="EMBL" id="PQV62705.1"/>
    </source>
</evidence>
<dbReference type="SUPFAM" id="SSF52833">
    <property type="entry name" value="Thioredoxin-like"/>
    <property type="match status" value="1"/>
</dbReference>
<protein>
    <submittedName>
        <fullName evidence="2">Thioredoxin</fullName>
    </submittedName>
</protein>
<dbReference type="Pfam" id="PF00085">
    <property type="entry name" value="Thioredoxin"/>
    <property type="match status" value="1"/>
</dbReference>
<proteinExistence type="predicted"/>
<organism evidence="2 3">
    <name type="scientific">Abditibacterium utsteinense</name>
    <dbReference type="NCBI Taxonomy" id="1960156"/>
    <lineage>
        <taxon>Bacteria</taxon>
        <taxon>Pseudomonadati</taxon>
        <taxon>Abditibacteriota</taxon>
        <taxon>Abditibacteriia</taxon>
        <taxon>Abditibacteriales</taxon>
        <taxon>Abditibacteriaceae</taxon>
        <taxon>Abditibacterium</taxon>
    </lineage>
</organism>
<dbReference type="EMBL" id="NIGF01000024">
    <property type="protein sequence ID" value="PQV62705.1"/>
    <property type="molecule type" value="Genomic_DNA"/>
</dbReference>
<accession>A0A2S8SPH7</accession>
<dbReference type="CDD" id="cd02947">
    <property type="entry name" value="TRX_family"/>
    <property type="match status" value="1"/>
</dbReference>
<name>A0A2S8SPH7_9BACT</name>
<sequence length="173" mass="18338">MKQPIQHLNKNFIQKASVLVGIGALMLGAVVLDASLFRASAQSAAQPTSSGSKTSVIDWQPSFAAALAQAKTGGKLVMVDFGAKWCGACKMMEENTYPDAKVSAESKKFVMVKVDVDEHEDIAARYGISSLPTTAWLRADGKPIAGAIGALEPGDLIAAMREATKRAQRSNSR</sequence>
<dbReference type="InterPro" id="IPR036249">
    <property type="entry name" value="Thioredoxin-like_sf"/>
</dbReference>
<gene>
    <name evidence="2" type="ORF">B1R32_12421</name>
</gene>
<dbReference type="GO" id="GO:0045454">
    <property type="term" value="P:cell redox homeostasis"/>
    <property type="evidence" value="ECO:0007669"/>
    <property type="project" value="TreeGrafter"/>
</dbReference>
<evidence type="ECO:0000313" key="3">
    <source>
        <dbReference type="Proteomes" id="UP000237684"/>
    </source>
</evidence>
<reference evidence="2 3" key="1">
    <citation type="journal article" date="2018" name="Syst. Appl. Microbiol.">
        <title>Abditibacterium utsteinense sp. nov., the first cultivated member of candidate phylum FBP, isolated from ice-free Antarctic soil samples.</title>
        <authorList>
            <person name="Tahon G."/>
            <person name="Tytgat B."/>
            <person name="Lebbe L."/>
            <person name="Carlier A."/>
            <person name="Willems A."/>
        </authorList>
    </citation>
    <scope>NUCLEOTIDE SEQUENCE [LARGE SCALE GENOMIC DNA]</scope>
    <source>
        <strain evidence="2 3">LMG 29911</strain>
    </source>
</reference>
<dbReference type="Proteomes" id="UP000237684">
    <property type="component" value="Unassembled WGS sequence"/>
</dbReference>
<dbReference type="OrthoDB" id="9811036at2"/>
<feature type="domain" description="Thioredoxin" evidence="1">
    <location>
        <begin position="35"/>
        <end position="165"/>
    </location>
</feature>
<dbReference type="PANTHER" id="PTHR32234:SF0">
    <property type="entry name" value="THIOL:DISULFIDE INTERCHANGE PROTEIN DSBD"/>
    <property type="match status" value="1"/>
</dbReference>
<dbReference type="RefSeq" id="WP_106381156.1">
    <property type="nucleotide sequence ID" value="NZ_NIGF01000024.1"/>
</dbReference>
<dbReference type="AlphaFoldDB" id="A0A2S8SPH7"/>
<dbReference type="Gene3D" id="3.40.30.10">
    <property type="entry name" value="Glutaredoxin"/>
    <property type="match status" value="1"/>
</dbReference>
<dbReference type="PANTHER" id="PTHR32234">
    <property type="entry name" value="THIOL:DISULFIDE INTERCHANGE PROTEIN DSBD"/>
    <property type="match status" value="1"/>
</dbReference>
<dbReference type="PROSITE" id="PS51352">
    <property type="entry name" value="THIOREDOXIN_2"/>
    <property type="match status" value="1"/>
</dbReference>
<dbReference type="InterPro" id="IPR013766">
    <property type="entry name" value="Thioredoxin_domain"/>
</dbReference>
<evidence type="ECO:0000259" key="1">
    <source>
        <dbReference type="PROSITE" id="PS51352"/>
    </source>
</evidence>
<dbReference type="GO" id="GO:0015035">
    <property type="term" value="F:protein-disulfide reductase activity"/>
    <property type="evidence" value="ECO:0007669"/>
    <property type="project" value="TreeGrafter"/>
</dbReference>